<keyword evidence="3" id="KW-1185">Reference proteome</keyword>
<accession>A0A1Z5SUE0</accession>
<dbReference type="PANTHER" id="PTHR35895:SF1">
    <property type="entry name" value="LIPID-BINDING SERUM GLYCOPROTEIN C-TERMINAL DOMAIN-CONTAINING PROTEIN"/>
    <property type="match status" value="1"/>
</dbReference>
<evidence type="ECO:0000313" key="3">
    <source>
        <dbReference type="Proteomes" id="UP000194280"/>
    </source>
</evidence>
<dbReference type="InterPro" id="IPR022185">
    <property type="entry name" value="DUF3712"/>
</dbReference>
<gene>
    <name evidence="2" type="ORF">BTJ68_11987</name>
</gene>
<keyword evidence="1" id="KW-1133">Transmembrane helix</keyword>
<sequence length="352" mass="37943">MAEKLGSSGHSEAAADVATAPPHRSFGQKFARHCTRFWWLHLIIFIIVVLVVVLPVIYVGYPKIAQDGINSATLHITSQEVLNPTPDHVDVSLTSRFITDSSYHPNLEAFNASLYLQGRNQSFINLGIPDIDGAKNGTVVQVDQKAAVIGNRDEFERYCETTLGSEEYTVFLTGSGGLRQGSLPSTNVDYNNSVTIKGLNQLKGLTVTNFSLLSNTLESGANSRGQVMIPNPSVLTLALGDVYIDMYVNDTFIANATLPSLTLTPGNNTYLIESTTNQTQVALLLQQDEYHCGVLPVDIRGNRSVADGEVLSYYSKALQAVPVRTDFNITPTLQEAGLGAAVGGPDSCKSSS</sequence>
<organism evidence="2 3">
    <name type="scientific">Hortaea werneckii EXF-2000</name>
    <dbReference type="NCBI Taxonomy" id="1157616"/>
    <lineage>
        <taxon>Eukaryota</taxon>
        <taxon>Fungi</taxon>
        <taxon>Dikarya</taxon>
        <taxon>Ascomycota</taxon>
        <taxon>Pezizomycotina</taxon>
        <taxon>Dothideomycetes</taxon>
        <taxon>Dothideomycetidae</taxon>
        <taxon>Mycosphaerellales</taxon>
        <taxon>Teratosphaeriaceae</taxon>
        <taxon>Hortaea</taxon>
    </lineage>
</organism>
<dbReference type="Pfam" id="PF12505">
    <property type="entry name" value="DUF3712"/>
    <property type="match status" value="1"/>
</dbReference>
<dbReference type="Proteomes" id="UP000194280">
    <property type="component" value="Unassembled WGS sequence"/>
</dbReference>
<protein>
    <submittedName>
        <fullName evidence="2">Uncharacterized protein</fullName>
    </submittedName>
</protein>
<reference evidence="2 3" key="1">
    <citation type="submission" date="2017-01" db="EMBL/GenBank/DDBJ databases">
        <title>The recent genome duplication of the halophilic yeast Hortaea werneckii: insights from long-read sequencing.</title>
        <authorList>
            <person name="Sinha S."/>
            <person name="Flibotte S."/>
            <person name="Neira M."/>
            <person name="Lenassi M."/>
            <person name="Gostincar C."/>
            <person name="Stajich J.E."/>
            <person name="Nislow C.E."/>
        </authorList>
    </citation>
    <scope>NUCLEOTIDE SEQUENCE [LARGE SCALE GENOMIC DNA]</scope>
    <source>
        <strain evidence="2 3">EXF-2000</strain>
    </source>
</reference>
<dbReference type="STRING" id="1157616.A0A1Z5SUE0"/>
<feature type="transmembrane region" description="Helical" evidence="1">
    <location>
        <begin position="37"/>
        <end position="61"/>
    </location>
</feature>
<name>A0A1Z5SUE0_HORWE</name>
<keyword evidence="1" id="KW-0812">Transmembrane</keyword>
<dbReference type="EMBL" id="MUNK01000243">
    <property type="protein sequence ID" value="OTA24445.1"/>
    <property type="molecule type" value="Genomic_DNA"/>
</dbReference>
<evidence type="ECO:0000313" key="2">
    <source>
        <dbReference type="EMBL" id="OTA24445.1"/>
    </source>
</evidence>
<proteinExistence type="predicted"/>
<dbReference type="AlphaFoldDB" id="A0A1Z5SUE0"/>
<dbReference type="InterPro" id="IPR046368">
    <property type="entry name" value="Tag1"/>
</dbReference>
<dbReference type="GO" id="GO:0000329">
    <property type="term" value="C:fungal-type vacuole membrane"/>
    <property type="evidence" value="ECO:0007669"/>
    <property type="project" value="InterPro"/>
</dbReference>
<comment type="caution">
    <text evidence="2">The sequence shown here is derived from an EMBL/GenBank/DDBJ whole genome shotgun (WGS) entry which is preliminary data.</text>
</comment>
<dbReference type="PANTHER" id="PTHR35895">
    <property type="entry name" value="CHROMOSOME 16, WHOLE GENOME SHOTGUN SEQUENCE"/>
    <property type="match status" value="1"/>
</dbReference>
<dbReference type="InParanoid" id="A0A1Z5SUE0"/>
<dbReference type="OrthoDB" id="10039566at2759"/>
<dbReference type="VEuPathDB" id="FungiDB:BTJ68_11987"/>
<evidence type="ECO:0000256" key="1">
    <source>
        <dbReference type="SAM" id="Phobius"/>
    </source>
</evidence>
<keyword evidence="1" id="KW-0472">Membrane</keyword>